<feature type="compositionally biased region" description="Low complexity" evidence="1">
    <location>
        <begin position="217"/>
        <end position="262"/>
    </location>
</feature>
<feature type="compositionally biased region" description="Low complexity" evidence="1">
    <location>
        <begin position="188"/>
        <end position="198"/>
    </location>
</feature>
<reference evidence="2 3" key="1">
    <citation type="submission" date="2012-08" db="EMBL/GenBank/DDBJ databases">
        <title>Whole genome shotgun sequence of Gordonia rhizosphera NBRC 16068.</title>
        <authorList>
            <person name="Takarada H."/>
            <person name="Isaki S."/>
            <person name="Hosoyama A."/>
            <person name="Tsuchikane K."/>
            <person name="Katsumata H."/>
            <person name="Baba S."/>
            <person name="Ohji S."/>
            <person name="Yamazaki S."/>
            <person name="Fujita N."/>
        </authorList>
    </citation>
    <scope>NUCLEOTIDE SEQUENCE [LARGE SCALE GENOMIC DNA]</scope>
    <source>
        <strain evidence="2 3">NBRC 16068</strain>
    </source>
</reference>
<dbReference type="eggNOG" id="ENOG50335M1">
    <property type="taxonomic scope" value="Bacteria"/>
</dbReference>
<dbReference type="Proteomes" id="UP000008363">
    <property type="component" value="Unassembled WGS sequence"/>
</dbReference>
<name>K6W5F7_9ACTN</name>
<protein>
    <recommendedName>
        <fullName evidence="4">Heparin-binding hemagglutinin</fullName>
    </recommendedName>
</protein>
<evidence type="ECO:0008006" key="4">
    <source>
        <dbReference type="Google" id="ProtNLM"/>
    </source>
</evidence>
<keyword evidence="3" id="KW-1185">Reference proteome</keyword>
<dbReference type="RefSeq" id="WP_006330698.1">
    <property type="nucleotide sequence ID" value="NZ_BAHC01000046.1"/>
</dbReference>
<dbReference type="OrthoDB" id="4377076at2"/>
<feature type="compositionally biased region" description="Low complexity" evidence="1">
    <location>
        <begin position="289"/>
        <end position="299"/>
    </location>
</feature>
<organism evidence="2 3">
    <name type="scientific">Gordonia rhizosphera NBRC 16068</name>
    <dbReference type="NCBI Taxonomy" id="1108045"/>
    <lineage>
        <taxon>Bacteria</taxon>
        <taxon>Bacillati</taxon>
        <taxon>Actinomycetota</taxon>
        <taxon>Actinomycetes</taxon>
        <taxon>Mycobacteriales</taxon>
        <taxon>Gordoniaceae</taxon>
        <taxon>Gordonia</taxon>
    </lineage>
</organism>
<dbReference type="EMBL" id="BAHC01000046">
    <property type="protein sequence ID" value="GAB88941.1"/>
    <property type="molecule type" value="Genomic_DNA"/>
</dbReference>
<evidence type="ECO:0000313" key="3">
    <source>
        <dbReference type="Proteomes" id="UP000008363"/>
    </source>
</evidence>
<dbReference type="STRING" id="1108045.GORHZ_046_00910"/>
<evidence type="ECO:0000313" key="2">
    <source>
        <dbReference type="EMBL" id="GAB88941.1"/>
    </source>
</evidence>
<proteinExistence type="predicted"/>
<feature type="region of interest" description="Disordered" evidence="1">
    <location>
        <begin position="24"/>
        <end position="46"/>
    </location>
</feature>
<dbReference type="PRINTS" id="PR01217">
    <property type="entry name" value="PRICHEXTENSN"/>
</dbReference>
<feature type="region of interest" description="Disordered" evidence="1">
    <location>
        <begin position="167"/>
        <end position="318"/>
    </location>
</feature>
<sequence length="318" mass="32705">MPENPLTTVIEQVTALLTELRERGEAAGGEAQRRLGEAQAMAQSRVDDTRDSALALFEDAKSKLSSLPVEVPTEIDDLFTRFSPEELRKVAEAYLAVAAGLLTALSERREEVVDKLRSQPIVGESLPRLEKVYNDAVGLTEDALGTISGQTRAVGERAAALAGLGLAKADEVTLPPAEETPAEETPAEETPATKAPAPTETPAPTPAKKAEAKAPAKKTPAATAPAKKTAAKAPAKKTPAATAPAKKTAAKAPAKKTSATKAPAKKAAEETEPTKAAAKKAPAKKTPAKKTSATTAAKKAPAKKAPAKKAPAGPSADA</sequence>
<feature type="compositionally biased region" description="Basic and acidic residues" evidence="1">
    <location>
        <begin position="24"/>
        <end position="36"/>
    </location>
</feature>
<comment type="caution">
    <text evidence="2">The sequence shown here is derived from an EMBL/GenBank/DDBJ whole genome shotgun (WGS) entry which is preliminary data.</text>
</comment>
<evidence type="ECO:0000256" key="1">
    <source>
        <dbReference type="SAM" id="MobiDB-lite"/>
    </source>
</evidence>
<accession>K6W5F7</accession>
<gene>
    <name evidence="2" type="ORF">GORHZ_046_00910</name>
</gene>
<dbReference type="AlphaFoldDB" id="K6W5F7"/>
<feature type="compositionally biased region" description="Basic residues" evidence="1">
    <location>
        <begin position="277"/>
        <end position="288"/>
    </location>
</feature>